<proteinExistence type="predicted"/>
<keyword evidence="2" id="KW-1185">Reference proteome</keyword>
<evidence type="ECO:0000313" key="2">
    <source>
        <dbReference type="Proteomes" id="UP001291623"/>
    </source>
</evidence>
<protein>
    <submittedName>
        <fullName evidence="1">Uncharacterized protein</fullName>
    </submittedName>
</protein>
<reference evidence="1" key="1">
    <citation type="submission" date="2023-12" db="EMBL/GenBank/DDBJ databases">
        <title>Genome assembly of Anisodus tanguticus.</title>
        <authorList>
            <person name="Wang Y.-J."/>
        </authorList>
    </citation>
    <scope>NUCLEOTIDE SEQUENCE</scope>
    <source>
        <strain evidence="1">KB-2021</strain>
        <tissue evidence="1">Leaf</tissue>
    </source>
</reference>
<dbReference type="AlphaFoldDB" id="A0AAE1UT69"/>
<organism evidence="1 2">
    <name type="scientific">Anisodus tanguticus</name>
    <dbReference type="NCBI Taxonomy" id="243964"/>
    <lineage>
        <taxon>Eukaryota</taxon>
        <taxon>Viridiplantae</taxon>
        <taxon>Streptophyta</taxon>
        <taxon>Embryophyta</taxon>
        <taxon>Tracheophyta</taxon>
        <taxon>Spermatophyta</taxon>
        <taxon>Magnoliopsida</taxon>
        <taxon>eudicotyledons</taxon>
        <taxon>Gunneridae</taxon>
        <taxon>Pentapetalae</taxon>
        <taxon>asterids</taxon>
        <taxon>lamiids</taxon>
        <taxon>Solanales</taxon>
        <taxon>Solanaceae</taxon>
        <taxon>Solanoideae</taxon>
        <taxon>Hyoscyameae</taxon>
        <taxon>Anisodus</taxon>
    </lineage>
</organism>
<name>A0AAE1UT69_9SOLA</name>
<evidence type="ECO:0000313" key="1">
    <source>
        <dbReference type="EMBL" id="KAK4338846.1"/>
    </source>
</evidence>
<dbReference type="Proteomes" id="UP001291623">
    <property type="component" value="Unassembled WGS sequence"/>
</dbReference>
<gene>
    <name evidence="1" type="ORF">RND71_040308</name>
</gene>
<comment type="caution">
    <text evidence="1">The sequence shown here is derived from an EMBL/GenBank/DDBJ whole genome shotgun (WGS) entry which is preliminary data.</text>
</comment>
<dbReference type="EMBL" id="JAVYJV010000023">
    <property type="protein sequence ID" value="KAK4338846.1"/>
    <property type="molecule type" value="Genomic_DNA"/>
</dbReference>
<accession>A0AAE1UT69</accession>
<sequence>MCKQQISFHLKSLLSGNLRVERASSRLFKVQLKKVTVHASRLLVQPILEHSIYFRVAVWSWYNISAYPYMYDGVLSHPCDVISSLEDCRQVSCG</sequence>